<dbReference type="eggNOG" id="COG2378">
    <property type="taxonomic scope" value="Bacteria"/>
</dbReference>
<dbReference type="PROSITE" id="PS52050">
    <property type="entry name" value="WYL"/>
    <property type="match status" value="1"/>
</dbReference>
<evidence type="ECO:0000313" key="2">
    <source>
        <dbReference type="Proteomes" id="UP000028123"/>
    </source>
</evidence>
<dbReference type="Proteomes" id="UP000028123">
    <property type="component" value="Unassembled WGS sequence"/>
</dbReference>
<proteinExistence type="predicted"/>
<organism evidence="1 2">
    <name type="scientific">Paenibacillus tyrfis</name>
    <dbReference type="NCBI Taxonomy" id="1501230"/>
    <lineage>
        <taxon>Bacteria</taxon>
        <taxon>Bacillati</taxon>
        <taxon>Bacillota</taxon>
        <taxon>Bacilli</taxon>
        <taxon>Bacillales</taxon>
        <taxon>Paenibacillaceae</taxon>
        <taxon>Paenibacillus</taxon>
    </lineage>
</organism>
<evidence type="ECO:0000313" key="1">
    <source>
        <dbReference type="EMBL" id="KEQ26516.1"/>
    </source>
</evidence>
<name>A0A081P743_9BACL</name>
<dbReference type="AlphaFoldDB" id="A0A081P743"/>
<dbReference type="OrthoDB" id="2858389at2"/>
<sequence length="273" mass="31968">MNPFEKIFNYQVMSRLHETGTLAVTSHERTWLKAMLEHPASGQAFTPETLEKLQSMLGGDPALDMKEGFGEKAKSREHQVYHPLLRPLRRIMLRKSGILINHRIRDGRIFEEQRGFPFKLEYSMVKREWYLIWYHLRHRALMNTKLQHIVELAEQPVSAEEAAAAEADINRMLEGRKESAVIEVVRKYNNELSRILYAFSCFEKQVDYDDAVDCYMIRLTFLGDESEYILSKLRFLGKRVRVVEGDKLKRRMRESAAKALSRYGVTEEQQVTP</sequence>
<gene>
    <name evidence="1" type="ORF">ET33_32225</name>
</gene>
<comment type="caution">
    <text evidence="1">The sequence shown here is derived from an EMBL/GenBank/DDBJ whole genome shotgun (WGS) entry which is preliminary data.</text>
</comment>
<dbReference type="EMBL" id="JNVM01000006">
    <property type="protein sequence ID" value="KEQ26516.1"/>
    <property type="molecule type" value="Genomic_DNA"/>
</dbReference>
<keyword evidence="2" id="KW-1185">Reference proteome</keyword>
<protein>
    <submittedName>
        <fullName evidence="1">Uncharacterized protein</fullName>
    </submittedName>
</protein>
<dbReference type="RefSeq" id="WP_036679187.1">
    <property type="nucleotide sequence ID" value="NZ_JNVM01000006.1"/>
</dbReference>
<reference evidence="1 2" key="1">
    <citation type="submission" date="2014-06" db="EMBL/GenBank/DDBJ databases">
        <title>Draft genome sequence of Paenibacillus sp. MSt1.</title>
        <authorList>
            <person name="Aw Y.K."/>
            <person name="Ong K.S."/>
            <person name="Gan H.M."/>
            <person name="Lee S.M."/>
        </authorList>
    </citation>
    <scope>NUCLEOTIDE SEQUENCE [LARGE SCALE GENOMIC DNA]</scope>
    <source>
        <strain evidence="1 2">MSt1</strain>
    </source>
</reference>
<accession>A0A081P743</accession>